<dbReference type="EMBL" id="CP103445">
    <property type="protein sequence ID" value="UWS33791.1"/>
    <property type="molecule type" value="Genomic_DNA"/>
</dbReference>
<keyword evidence="1" id="KW-1133">Transmembrane helix</keyword>
<organism evidence="3 4">
    <name type="scientific">Erwinia pyrifoliae</name>
    <dbReference type="NCBI Taxonomy" id="79967"/>
    <lineage>
        <taxon>Bacteria</taxon>
        <taxon>Pseudomonadati</taxon>
        <taxon>Pseudomonadota</taxon>
        <taxon>Gammaproteobacteria</taxon>
        <taxon>Enterobacterales</taxon>
        <taxon>Erwiniaceae</taxon>
        <taxon>Erwinia</taxon>
    </lineage>
</organism>
<dbReference type="Gene3D" id="3.90.550.10">
    <property type="entry name" value="Spore Coat Polysaccharide Biosynthesis Protein SpsA, Chain A"/>
    <property type="match status" value="1"/>
</dbReference>
<sequence>MNQNVQNFDGKIELSIIIPAFNVMEYIIECIDSVLVQWTESIEIIVVNDGSTDGTDVLLAKVYGSNEKVTIINQENKGLSSARNMGLSKARGRYIALLDGDDTLKSNSLKKIMSCLEKNSPDVLMVDHMMSWDDGGLYVKKYEGKLVKNNLLDVDENAVLSKVYDNSEVYIWKYIFRSDFYRKKEFPVGRNFEDVRIFPFLLKQCRTFFYLPVIFINYKQREASILKTKSVKNVLDLSSSPVDFLDEGGKDLLTKNEAISYTAFCMKVFVWSVQDLLISNGGYQHVKVLLDNNKKSIICDKNEALKLLKLNDRKNYVLYRMLTSSVITLKAVFYLFNKNKFTKNFLRKIYNSI</sequence>
<gene>
    <name evidence="3" type="ORF">NYP84_00710</name>
</gene>
<evidence type="ECO:0000256" key="1">
    <source>
        <dbReference type="SAM" id="Phobius"/>
    </source>
</evidence>
<dbReference type="Proteomes" id="UP001058553">
    <property type="component" value="Chromosome"/>
</dbReference>
<evidence type="ECO:0000313" key="4">
    <source>
        <dbReference type="Proteomes" id="UP001058553"/>
    </source>
</evidence>
<name>A0ABY5X8R6_ERWPY</name>
<dbReference type="RefSeq" id="WP_259826028.1">
    <property type="nucleotide sequence ID" value="NZ_CP103445.1"/>
</dbReference>
<dbReference type="PANTHER" id="PTHR22916:SF3">
    <property type="entry name" value="UDP-GLCNAC:BETAGAL BETA-1,3-N-ACETYLGLUCOSAMINYLTRANSFERASE-LIKE PROTEIN 1"/>
    <property type="match status" value="1"/>
</dbReference>
<keyword evidence="4" id="KW-1185">Reference proteome</keyword>
<feature type="domain" description="Glycosyltransferase 2-like" evidence="2">
    <location>
        <begin position="15"/>
        <end position="143"/>
    </location>
</feature>
<protein>
    <submittedName>
        <fullName evidence="3">Glycosyltransferase</fullName>
    </submittedName>
</protein>
<keyword evidence="1" id="KW-0472">Membrane</keyword>
<dbReference type="SUPFAM" id="SSF53448">
    <property type="entry name" value="Nucleotide-diphospho-sugar transferases"/>
    <property type="match status" value="1"/>
</dbReference>
<feature type="transmembrane region" description="Helical" evidence="1">
    <location>
        <begin position="317"/>
        <end position="337"/>
    </location>
</feature>
<dbReference type="InterPro" id="IPR001173">
    <property type="entry name" value="Glyco_trans_2-like"/>
</dbReference>
<accession>A0ABY5X8R6</accession>
<dbReference type="PANTHER" id="PTHR22916">
    <property type="entry name" value="GLYCOSYLTRANSFERASE"/>
    <property type="match status" value="1"/>
</dbReference>
<dbReference type="CDD" id="cd00761">
    <property type="entry name" value="Glyco_tranf_GTA_type"/>
    <property type="match status" value="1"/>
</dbReference>
<keyword evidence="1" id="KW-0812">Transmembrane</keyword>
<evidence type="ECO:0000259" key="2">
    <source>
        <dbReference type="Pfam" id="PF00535"/>
    </source>
</evidence>
<dbReference type="InterPro" id="IPR029044">
    <property type="entry name" value="Nucleotide-diphossugar_trans"/>
</dbReference>
<reference evidence="3" key="1">
    <citation type="submission" date="2022-07" db="EMBL/GenBank/DDBJ databases">
        <title>Genetic diversity of Erwinia pyrifoliae.</title>
        <authorList>
            <person name="Park D.S."/>
            <person name="Ham H."/>
        </authorList>
    </citation>
    <scope>NUCLEOTIDE SEQUENCE</scope>
    <source>
        <strain evidence="3">CP201486</strain>
    </source>
</reference>
<dbReference type="Pfam" id="PF00535">
    <property type="entry name" value="Glycos_transf_2"/>
    <property type="match status" value="1"/>
</dbReference>
<proteinExistence type="predicted"/>
<evidence type="ECO:0000313" key="3">
    <source>
        <dbReference type="EMBL" id="UWS33791.1"/>
    </source>
</evidence>